<evidence type="ECO:0000259" key="2">
    <source>
        <dbReference type="Pfam" id="PF12733"/>
    </source>
</evidence>
<evidence type="ECO:0000256" key="1">
    <source>
        <dbReference type="SAM" id="MobiDB-lite"/>
    </source>
</evidence>
<dbReference type="GO" id="GO:0030246">
    <property type="term" value="F:carbohydrate binding"/>
    <property type="evidence" value="ECO:0007669"/>
    <property type="project" value="InterPro"/>
</dbReference>
<gene>
    <name evidence="3" type="ORF">DWV06_16500</name>
</gene>
<name>A0A371ARC7_9FIRM</name>
<keyword evidence="4" id="KW-1185">Reference proteome</keyword>
<dbReference type="SUPFAM" id="SSF49384">
    <property type="entry name" value="Carbohydrate-binding domain"/>
    <property type="match status" value="1"/>
</dbReference>
<dbReference type="InterPro" id="IPR025883">
    <property type="entry name" value="Cadherin-like_domain"/>
</dbReference>
<dbReference type="Pfam" id="PF12733">
    <property type="entry name" value="Cadherin-like"/>
    <property type="match status" value="1"/>
</dbReference>
<evidence type="ECO:0000313" key="4">
    <source>
        <dbReference type="Proteomes" id="UP000255036"/>
    </source>
</evidence>
<evidence type="ECO:0000313" key="3">
    <source>
        <dbReference type="EMBL" id="RDU22129.1"/>
    </source>
</evidence>
<dbReference type="EMBL" id="QRCT01000050">
    <property type="protein sequence ID" value="RDU22129.1"/>
    <property type="molecule type" value="Genomic_DNA"/>
</dbReference>
<feature type="region of interest" description="Disordered" evidence="1">
    <location>
        <begin position="260"/>
        <end position="284"/>
    </location>
</feature>
<dbReference type="RefSeq" id="WP_115483310.1">
    <property type="nucleotide sequence ID" value="NZ_QRCT01000050.1"/>
</dbReference>
<feature type="domain" description="Cadherin-like beta-sandwich-like" evidence="2">
    <location>
        <begin position="183"/>
        <end position="250"/>
    </location>
</feature>
<dbReference type="Gene3D" id="2.60.40.680">
    <property type="match status" value="1"/>
</dbReference>
<reference evidence="3 4" key="1">
    <citation type="submission" date="2018-07" db="EMBL/GenBank/DDBJ databases">
        <title>Anaerosacharophilus polymeroproducens gen. nov. sp. nov., an anaerobic bacterium isolated from salt field.</title>
        <authorList>
            <person name="Kim W."/>
            <person name="Yang S.-H."/>
            <person name="Oh J."/>
            <person name="Lee J.-H."/>
            <person name="Kwon K.K."/>
        </authorList>
    </citation>
    <scope>NUCLEOTIDE SEQUENCE [LARGE SCALE GENOMIC DNA]</scope>
    <source>
        <strain evidence="3 4">MCWD5</strain>
    </source>
</reference>
<protein>
    <recommendedName>
        <fullName evidence="2">Cadherin-like beta-sandwich-like domain-containing protein</fullName>
    </recommendedName>
</protein>
<dbReference type="OrthoDB" id="2020989at2"/>
<dbReference type="Proteomes" id="UP000255036">
    <property type="component" value="Unassembled WGS sequence"/>
</dbReference>
<accession>A0A371ARC7</accession>
<feature type="compositionally biased region" description="Polar residues" evidence="1">
    <location>
        <begin position="273"/>
        <end position="284"/>
    </location>
</feature>
<organism evidence="3 4">
    <name type="scientific">Anaerosacchariphilus polymeriproducens</name>
    <dbReference type="NCBI Taxonomy" id="1812858"/>
    <lineage>
        <taxon>Bacteria</taxon>
        <taxon>Bacillati</taxon>
        <taxon>Bacillota</taxon>
        <taxon>Clostridia</taxon>
        <taxon>Lachnospirales</taxon>
        <taxon>Lachnospiraceae</taxon>
        <taxon>Anaerosacchariphilus</taxon>
    </lineage>
</organism>
<comment type="caution">
    <text evidence="3">The sequence shown here is derived from an EMBL/GenBank/DDBJ whole genome shotgun (WGS) entry which is preliminary data.</text>
</comment>
<proteinExistence type="predicted"/>
<dbReference type="AlphaFoldDB" id="A0A371ARC7"/>
<sequence>MNWALFRRKGSSNKYAMAAILSVLLLIGGVFGVVINGSAHEASIYVETIDGTAKRLDEFTVKIKIESPEPISMLHAYLSYNSDVIEFVSSNTDSIVGTGGTVKITDTYPEGATEEVYELKFRALELGISNLNLYDIKAEGAENAEAVQLLSKSSAVEVVVNRSEPSDARLYELLVANGKLKPDFNPNTYEYSIKVPYEVETFMFSAQPMNEESVVELEQKEKLDHGDNIILIKVTSPSGVIQTYTLNVYRALTEDEILDNVENGKSVSEETPDQTPDQTMDQVD</sequence>
<dbReference type="InterPro" id="IPR008965">
    <property type="entry name" value="CBM2/CBM3_carb-bd_dom_sf"/>
</dbReference>